<gene>
    <name evidence="1" type="ORF">SAMN05421663_108109</name>
</gene>
<name>A0A1G6TA92_9BACI</name>
<protein>
    <submittedName>
        <fullName evidence="1">Uncharacterized protein</fullName>
    </submittedName>
</protein>
<proteinExistence type="predicted"/>
<organism evidence="1 2">
    <name type="scientific">Terribacillus halophilus</name>
    <dbReference type="NCBI Taxonomy" id="361279"/>
    <lineage>
        <taxon>Bacteria</taxon>
        <taxon>Bacillati</taxon>
        <taxon>Bacillota</taxon>
        <taxon>Bacilli</taxon>
        <taxon>Bacillales</taxon>
        <taxon>Bacillaceae</taxon>
        <taxon>Terribacillus</taxon>
    </lineage>
</organism>
<dbReference type="Proteomes" id="UP000198666">
    <property type="component" value="Unassembled WGS sequence"/>
</dbReference>
<accession>A0A1G6TA92</accession>
<keyword evidence="2" id="KW-1185">Reference proteome</keyword>
<evidence type="ECO:0000313" key="2">
    <source>
        <dbReference type="Proteomes" id="UP000198666"/>
    </source>
</evidence>
<dbReference type="STRING" id="361279.SAMN05421663_108109"/>
<dbReference type="AlphaFoldDB" id="A0A1G6TA92"/>
<evidence type="ECO:0000313" key="1">
    <source>
        <dbReference type="EMBL" id="SDD25998.1"/>
    </source>
</evidence>
<sequence length="101" mass="11785">MGEQCEKEKSHTVVSMEQVQLQWPDLQFINWCRGKYGINRGIYNTIDAWLYEYGILDLNERRKVMIQFLKHVGQREGDKFGKGGLTRNLEQFITTCEGVGI</sequence>
<reference evidence="2" key="1">
    <citation type="submission" date="2016-10" db="EMBL/GenBank/DDBJ databases">
        <authorList>
            <person name="Varghese N."/>
            <person name="Submissions S."/>
        </authorList>
    </citation>
    <scope>NUCLEOTIDE SEQUENCE [LARGE SCALE GENOMIC DNA]</scope>
    <source>
        <strain evidence="2">DSM 21620</strain>
    </source>
</reference>
<dbReference type="EMBL" id="FMZB01000008">
    <property type="protein sequence ID" value="SDD25998.1"/>
    <property type="molecule type" value="Genomic_DNA"/>
</dbReference>